<dbReference type="STRING" id="15368.I1IJX7"/>
<dbReference type="InterPro" id="IPR027923">
    <property type="entry name" value="Hydrophob_seed_dom"/>
</dbReference>
<feature type="domain" description="Hydrophobic seed protein" evidence="1">
    <location>
        <begin position="14"/>
        <end position="95"/>
    </location>
</feature>
<evidence type="ECO:0000313" key="3">
    <source>
        <dbReference type="EnsemblPlants" id="KQJ87569"/>
    </source>
</evidence>
<gene>
    <name evidence="2" type="ORF">BRADI_4g11997v3</name>
</gene>
<dbReference type="ExpressionAtlas" id="I1IJX7">
    <property type="expression patterns" value="baseline"/>
</dbReference>
<protein>
    <recommendedName>
        <fullName evidence="1">Hydrophobic seed protein domain-containing protein</fullName>
    </recommendedName>
</protein>
<dbReference type="Pfam" id="PF14547">
    <property type="entry name" value="Hydrophob_seed"/>
    <property type="match status" value="1"/>
</dbReference>
<evidence type="ECO:0000313" key="4">
    <source>
        <dbReference type="Proteomes" id="UP000008810"/>
    </source>
</evidence>
<reference evidence="3" key="3">
    <citation type="submission" date="2018-08" db="UniProtKB">
        <authorList>
            <consortium name="EnsemblPlants"/>
        </authorList>
    </citation>
    <scope>IDENTIFICATION</scope>
    <source>
        <strain evidence="3">cv. Bd21</strain>
    </source>
</reference>
<dbReference type="InterPro" id="IPR051636">
    <property type="entry name" value="Plant_LTP/defense-related"/>
</dbReference>
<dbReference type="InterPro" id="IPR036312">
    <property type="entry name" value="Bifun_inhib/LTP/seed_sf"/>
</dbReference>
<dbReference type="EnsemblPlants" id="KQJ87569">
    <property type="protein sequence ID" value="KQJ87569"/>
    <property type="gene ID" value="BRADI_4g11997v3"/>
</dbReference>
<dbReference type="Gene3D" id="1.10.110.10">
    <property type="entry name" value="Plant lipid-transfer and hydrophobic proteins"/>
    <property type="match status" value="1"/>
</dbReference>
<dbReference type="EMBL" id="CM000883">
    <property type="protein sequence ID" value="KQJ87569.1"/>
    <property type="molecule type" value="Genomic_DNA"/>
</dbReference>
<dbReference type="SUPFAM" id="SSF47699">
    <property type="entry name" value="Bifunctional inhibitor/lipid-transfer protein/seed storage 2S albumin"/>
    <property type="match status" value="1"/>
</dbReference>
<reference evidence="2 3" key="1">
    <citation type="journal article" date="2010" name="Nature">
        <title>Genome sequencing and analysis of the model grass Brachypodium distachyon.</title>
        <authorList>
            <consortium name="International Brachypodium Initiative"/>
        </authorList>
    </citation>
    <scope>NUCLEOTIDE SEQUENCE [LARGE SCALE GENOMIC DNA]</scope>
    <source>
        <strain evidence="2 3">Bd21</strain>
    </source>
</reference>
<reference evidence="2" key="2">
    <citation type="submission" date="2017-06" db="EMBL/GenBank/DDBJ databases">
        <title>WGS assembly of Brachypodium distachyon.</title>
        <authorList>
            <consortium name="The International Brachypodium Initiative"/>
            <person name="Lucas S."/>
            <person name="Harmon-Smith M."/>
            <person name="Lail K."/>
            <person name="Tice H."/>
            <person name="Grimwood J."/>
            <person name="Bruce D."/>
            <person name="Barry K."/>
            <person name="Shu S."/>
            <person name="Lindquist E."/>
            <person name="Wang M."/>
            <person name="Pitluck S."/>
            <person name="Vogel J.P."/>
            <person name="Garvin D.F."/>
            <person name="Mockler T.C."/>
            <person name="Schmutz J."/>
            <person name="Rokhsar D."/>
            <person name="Bevan M.W."/>
        </authorList>
    </citation>
    <scope>NUCLEOTIDE SEQUENCE</scope>
    <source>
        <strain evidence="2">Bd21</strain>
    </source>
</reference>
<dbReference type="CDD" id="cd01958">
    <property type="entry name" value="HPS_like"/>
    <property type="match status" value="1"/>
</dbReference>
<dbReference type="HOGENOM" id="CLU_055715_4_2_1"/>
<name>I1IJX7_BRADI</name>
<sequence length="98" mass="10616">MVTAASAHGGYGYCPSNVLGLDFTKCVTALDIFKLRINESCKQDCCPLIDGLVDVDAAICLCKKLYVPGVVDITVGVRLILNECGKYCPDDFQCSKYI</sequence>
<dbReference type="Proteomes" id="UP000008810">
    <property type="component" value="Chromosome 4"/>
</dbReference>
<dbReference type="OrthoDB" id="648810at2759"/>
<accession>I1IJX7</accession>
<proteinExistence type="predicted"/>
<organism evidence="2">
    <name type="scientific">Brachypodium distachyon</name>
    <name type="common">Purple false brome</name>
    <name type="synonym">Trachynia distachya</name>
    <dbReference type="NCBI Taxonomy" id="15368"/>
    <lineage>
        <taxon>Eukaryota</taxon>
        <taxon>Viridiplantae</taxon>
        <taxon>Streptophyta</taxon>
        <taxon>Embryophyta</taxon>
        <taxon>Tracheophyta</taxon>
        <taxon>Spermatophyta</taxon>
        <taxon>Magnoliopsida</taxon>
        <taxon>Liliopsida</taxon>
        <taxon>Poales</taxon>
        <taxon>Poaceae</taxon>
        <taxon>BOP clade</taxon>
        <taxon>Pooideae</taxon>
        <taxon>Stipodae</taxon>
        <taxon>Brachypodieae</taxon>
        <taxon>Brachypodium</taxon>
    </lineage>
</organism>
<keyword evidence="4" id="KW-1185">Reference proteome</keyword>
<dbReference type="PANTHER" id="PTHR31731">
    <property type="match status" value="1"/>
</dbReference>
<dbReference type="AlphaFoldDB" id="I1IJX7"/>
<evidence type="ECO:0000259" key="1">
    <source>
        <dbReference type="Pfam" id="PF14547"/>
    </source>
</evidence>
<dbReference type="Gramene" id="KQJ87569">
    <property type="protein sequence ID" value="KQJ87569"/>
    <property type="gene ID" value="BRADI_4g11997v3"/>
</dbReference>
<evidence type="ECO:0000313" key="2">
    <source>
        <dbReference type="EMBL" id="KQJ87569.1"/>
    </source>
</evidence>
<dbReference type="InParanoid" id="I1IJX7"/>